<comment type="similarity">
    <text evidence="1 2">Belongs to the small heat shock protein (HSP20) family.</text>
</comment>
<dbReference type="GO" id="GO:0005634">
    <property type="term" value="C:nucleus"/>
    <property type="evidence" value="ECO:0007669"/>
    <property type="project" value="TreeGrafter"/>
</dbReference>
<dbReference type="GO" id="GO:0042026">
    <property type="term" value="P:protein refolding"/>
    <property type="evidence" value="ECO:0007669"/>
    <property type="project" value="TreeGrafter"/>
</dbReference>
<dbReference type="InterPro" id="IPR008978">
    <property type="entry name" value="HSP20-like_chaperone"/>
</dbReference>
<accession>A0A183IET0</accession>
<evidence type="ECO:0000256" key="1">
    <source>
        <dbReference type="PROSITE-ProRule" id="PRU00285"/>
    </source>
</evidence>
<dbReference type="PANTHER" id="PTHR45640:SF35">
    <property type="entry name" value="HEAT SHOCK PROTEIN HSP-12.2"/>
    <property type="match status" value="1"/>
</dbReference>
<dbReference type="WBParaSite" id="SBAD_0000222701-mRNA-1">
    <property type="protein sequence ID" value="SBAD_0000222701-mRNA-1"/>
    <property type="gene ID" value="SBAD_0000222701"/>
</dbReference>
<dbReference type="PANTHER" id="PTHR45640">
    <property type="entry name" value="HEAT SHOCK PROTEIN HSP-12.2-RELATED"/>
    <property type="match status" value="1"/>
</dbReference>
<sequence length="114" mass="13114">MAVEEHTVPIEHEWDTEMWDWPLQNDSVVRVINTAEKFEVSLDVPFFTPKEIEVKVLGSDLVIHCAHDRRSDDFGSIVREVHRCYKLPPDIDPLTIKSHLNPKGILSIVASKKK</sequence>
<dbReference type="AlphaFoldDB" id="A0A183IET0"/>
<gene>
    <name evidence="4" type="ORF">SBAD_LOCUS2124</name>
</gene>
<keyword evidence="5" id="KW-1185">Reference proteome</keyword>
<dbReference type="Gene3D" id="2.60.40.790">
    <property type="match status" value="1"/>
</dbReference>
<dbReference type="Proteomes" id="UP000270296">
    <property type="component" value="Unassembled WGS sequence"/>
</dbReference>
<name>A0A183IET0_9BILA</name>
<dbReference type="GO" id="GO:0051082">
    <property type="term" value="F:unfolded protein binding"/>
    <property type="evidence" value="ECO:0007669"/>
    <property type="project" value="TreeGrafter"/>
</dbReference>
<dbReference type="GO" id="GO:0009408">
    <property type="term" value="P:response to heat"/>
    <property type="evidence" value="ECO:0007669"/>
    <property type="project" value="TreeGrafter"/>
</dbReference>
<feature type="domain" description="SHSP" evidence="3">
    <location>
        <begin position="20"/>
        <end position="114"/>
    </location>
</feature>
<dbReference type="Pfam" id="PF00011">
    <property type="entry name" value="HSP20"/>
    <property type="match status" value="1"/>
</dbReference>
<dbReference type="PROSITE" id="PS01031">
    <property type="entry name" value="SHSP"/>
    <property type="match status" value="1"/>
</dbReference>
<dbReference type="CDD" id="cd06526">
    <property type="entry name" value="metazoan_ACD"/>
    <property type="match status" value="1"/>
</dbReference>
<evidence type="ECO:0000313" key="4">
    <source>
        <dbReference type="EMBL" id="VDO96623.1"/>
    </source>
</evidence>
<dbReference type="InterPro" id="IPR002068">
    <property type="entry name" value="A-crystallin/Hsp20_dom"/>
</dbReference>
<proteinExistence type="inferred from homology"/>
<dbReference type="GO" id="GO:0005737">
    <property type="term" value="C:cytoplasm"/>
    <property type="evidence" value="ECO:0007669"/>
    <property type="project" value="TreeGrafter"/>
</dbReference>
<reference evidence="4 5" key="2">
    <citation type="submission" date="2018-11" db="EMBL/GenBank/DDBJ databases">
        <authorList>
            <consortium name="Pathogen Informatics"/>
        </authorList>
    </citation>
    <scope>NUCLEOTIDE SEQUENCE [LARGE SCALE GENOMIC DNA]</scope>
</reference>
<dbReference type="InterPro" id="IPR001436">
    <property type="entry name" value="Alpha-crystallin/sHSP_animal"/>
</dbReference>
<evidence type="ECO:0000313" key="6">
    <source>
        <dbReference type="WBParaSite" id="SBAD_0000222701-mRNA-1"/>
    </source>
</evidence>
<evidence type="ECO:0000313" key="5">
    <source>
        <dbReference type="Proteomes" id="UP000270296"/>
    </source>
</evidence>
<organism evidence="6">
    <name type="scientific">Soboliphyme baturini</name>
    <dbReference type="NCBI Taxonomy" id="241478"/>
    <lineage>
        <taxon>Eukaryota</taxon>
        <taxon>Metazoa</taxon>
        <taxon>Ecdysozoa</taxon>
        <taxon>Nematoda</taxon>
        <taxon>Enoplea</taxon>
        <taxon>Dorylaimia</taxon>
        <taxon>Dioctophymatida</taxon>
        <taxon>Dioctophymatoidea</taxon>
        <taxon>Soboliphymatidae</taxon>
        <taxon>Soboliphyme</taxon>
    </lineage>
</organism>
<reference evidence="6" key="1">
    <citation type="submission" date="2016-06" db="UniProtKB">
        <authorList>
            <consortium name="WormBaseParasite"/>
        </authorList>
    </citation>
    <scope>IDENTIFICATION</scope>
</reference>
<dbReference type="EMBL" id="UZAM01007095">
    <property type="protein sequence ID" value="VDO96623.1"/>
    <property type="molecule type" value="Genomic_DNA"/>
</dbReference>
<dbReference type="SUPFAM" id="SSF49764">
    <property type="entry name" value="HSP20-like chaperones"/>
    <property type="match status" value="1"/>
</dbReference>
<dbReference type="OrthoDB" id="1431247at2759"/>
<evidence type="ECO:0000259" key="3">
    <source>
        <dbReference type="PROSITE" id="PS01031"/>
    </source>
</evidence>
<evidence type="ECO:0000256" key="2">
    <source>
        <dbReference type="RuleBase" id="RU003616"/>
    </source>
</evidence>
<protein>
    <submittedName>
        <fullName evidence="6">SHSP domain-containing protein</fullName>
    </submittedName>
</protein>